<dbReference type="InterPro" id="IPR005031">
    <property type="entry name" value="COQ10_START"/>
</dbReference>
<dbReference type="Proteomes" id="UP000198284">
    <property type="component" value="Unassembled WGS sequence"/>
</dbReference>
<organism evidence="4 5">
    <name type="scientific">Noviherbaspirillum humi</name>
    <dbReference type="NCBI Taxonomy" id="1688639"/>
    <lineage>
        <taxon>Bacteria</taxon>
        <taxon>Pseudomonadati</taxon>
        <taxon>Pseudomonadota</taxon>
        <taxon>Betaproteobacteria</taxon>
        <taxon>Burkholderiales</taxon>
        <taxon>Oxalobacteraceae</taxon>
        <taxon>Noviherbaspirillum</taxon>
    </lineage>
</organism>
<keyword evidence="2" id="KW-0732">Signal</keyword>
<dbReference type="AlphaFoldDB" id="A0A239HYW6"/>
<dbReference type="SUPFAM" id="SSF55961">
    <property type="entry name" value="Bet v1-like"/>
    <property type="match status" value="1"/>
</dbReference>
<dbReference type="PROSITE" id="PS00430">
    <property type="entry name" value="TONB_DEPENDENT_REC_1"/>
    <property type="match status" value="1"/>
</dbReference>
<evidence type="ECO:0000313" key="4">
    <source>
        <dbReference type="EMBL" id="SNS86392.1"/>
    </source>
</evidence>
<protein>
    <submittedName>
        <fullName evidence="4">Polyketide cyclase / dehydrase and lipid transport</fullName>
    </submittedName>
</protein>
<dbReference type="EMBL" id="FZOT01000008">
    <property type="protein sequence ID" value="SNS86392.1"/>
    <property type="molecule type" value="Genomic_DNA"/>
</dbReference>
<sequence length="194" mass="21346">MIESSILNTLNILRRLCWPLALALALVLDAGAADLEPPAVQVRRIGESVVVEASVLVPASVGEVWSVLIDYDHMADMFPDIESSRVLKRSGNQLQVEQKGAVRFGPFSVPFESIRDIQLFPPREVRSSVAGGSLRSGTALTRLVQEEGGVRVVYYSESVPNVWTPPGLGPHFIARQTRTQFENLRAEILRRKAG</sequence>
<evidence type="ECO:0000256" key="1">
    <source>
        <dbReference type="ARBA" id="ARBA00008918"/>
    </source>
</evidence>
<comment type="similarity">
    <text evidence="1">Belongs to the ribosome association toxin RatA family.</text>
</comment>
<dbReference type="InterPro" id="IPR023393">
    <property type="entry name" value="START-like_dom_sf"/>
</dbReference>
<keyword evidence="5" id="KW-1185">Reference proteome</keyword>
<feature type="domain" description="Coenzyme Q-binding protein COQ10 START" evidence="3">
    <location>
        <begin position="57"/>
        <end position="139"/>
    </location>
</feature>
<dbReference type="Pfam" id="PF03364">
    <property type="entry name" value="Polyketide_cyc"/>
    <property type="match status" value="1"/>
</dbReference>
<feature type="chain" id="PRO_5012669842" evidence="2">
    <location>
        <begin position="33"/>
        <end position="194"/>
    </location>
</feature>
<dbReference type="RefSeq" id="WP_089399796.1">
    <property type="nucleotide sequence ID" value="NZ_FZOT01000008.1"/>
</dbReference>
<gene>
    <name evidence="4" type="ORF">SAMN06265795_10817</name>
</gene>
<name>A0A239HYW6_9BURK</name>
<accession>A0A239HYW6</accession>
<feature type="signal peptide" evidence="2">
    <location>
        <begin position="1"/>
        <end position="32"/>
    </location>
</feature>
<dbReference type="OrthoDB" id="8592441at2"/>
<reference evidence="4 5" key="1">
    <citation type="submission" date="2017-06" db="EMBL/GenBank/DDBJ databases">
        <authorList>
            <person name="Kim H.J."/>
            <person name="Triplett B.A."/>
        </authorList>
    </citation>
    <scope>NUCLEOTIDE SEQUENCE [LARGE SCALE GENOMIC DNA]</scope>
    <source>
        <strain evidence="4 5">U15</strain>
    </source>
</reference>
<dbReference type="Gene3D" id="3.30.530.20">
    <property type="match status" value="1"/>
</dbReference>
<proteinExistence type="inferred from homology"/>
<evidence type="ECO:0000259" key="3">
    <source>
        <dbReference type="Pfam" id="PF03364"/>
    </source>
</evidence>
<evidence type="ECO:0000313" key="5">
    <source>
        <dbReference type="Proteomes" id="UP000198284"/>
    </source>
</evidence>
<dbReference type="InterPro" id="IPR010916">
    <property type="entry name" value="TonB_box_CS"/>
</dbReference>
<evidence type="ECO:0000256" key="2">
    <source>
        <dbReference type="SAM" id="SignalP"/>
    </source>
</evidence>